<evidence type="ECO:0000313" key="1">
    <source>
        <dbReference type="EMBL" id="KAK3170751.1"/>
    </source>
</evidence>
<accession>A0AAD9Z4L8</accession>
<name>A0AAD9Z4L8_9LECA</name>
<keyword evidence="2" id="KW-1185">Reference proteome</keyword>
<dbReference type="EMBL" id="JASNWA010000008">
    <property type="protein sequence ID" value="KAK3170751.1"/>
    <property type="molecule type" value="Genomic_DNA"/>
</dbReference>
<sequence>MTSFLALFCAPEIFLRPLVPSKGNADFITRRWDEPSEDRFTNLRAAQSELQASSFHDKDRLEALAIYLDDKLAELFRQKRLIEALEVNDGAIERGKTQGSLSATLFVARSQRTEMLFAMGERAEGLTNGGEAIQAWQQLVDPEDPVKLESEFGHMYAKFIVGTGYASIGGLDKAEEYLLTALLSFERSNDMYTFIARHS</sequence>
<gene>
    <name evidence="1" type="ORF">OEA41_002833</name>
</gene>
<protein>
    <submittedName>
        <fullName evidence="1">Uncharacterized protein</fullName>
    </submittedName>
</protein>
<dbReference type="Proteomes" id="UP001276659">
    <property type="component" value="Unassembled WGS sequence"/>
</dbReference>
<comment type="caution">
    <text evidence="1">The sequence shown here is derived from an EMBL/GenBank/DDBJ whole genome shotgun (WGS) entry which is preliminary data.</text>
</comment>
<reference evidence="1" key="1">
    <citation type="submission" date="2022-11" db="EMBL/GenBank/DDBJ databases">
        <title>Chromosomal genome sequence assembly and mating type (MAT) locus characterization of the leprose asexual lichenized fungus Lepraria neglecta (Nyl.) Erichsen.</title>
        <authorList>
            <person name="Allen J.L."/>
            <person name="Pfeffer B."/>
        </authorList>
    </citation>
    <scope>NUCLEOTIDE SEQUENCE</scope>
    <source>
        <strain evidence="1">Allen 5258</strain>
    </source>
</reference>
<evidence type="ECO:0000313" key="2">
    <source>
        <dbReference type="Proteomes" id="UP001276659"/>
    </source>
</evidence>
<dbReference type="AlphaFoldDB" id="A0AAD9Z4L8"/>
<proteinExistence type="predicted"/>
<organism evidence="1 2">
    <name type="scientific">Lepraria neglecta</name>
    <dbReference type="NCBI Taxonomy" id="209136"/>
    <lineage>
        <taxon>Eukaryota</taxon>
        <taxon>Fungi</taxon>
        <taxon>Dikarya</taxon>
        <taxon>Ascomycota</taxon>
        <taxon>Pezizomycotina</taxon>
        <taxon>Lecanoromycetes</taxon>
        <taxon>OSLEUM clade</taxon>
        <taxon>Lecanoromycetidae</taxon>
        <taxon>Lecanorales</taxon>
        <taxon>Lecanorineae</taxon>
        <taxon>Stereocaulaceae</taxon>
        <taxon>Lepraria</taxon>
    </lineage>
</organism>